<evidence type="ECO:0000256" key="10">
    <source>
        <dbReference type="ARBA" id="ARBA00022918"/>
    </source>
</evidence>
<dbReference type="GO" id="GO:0046872">
    <property type="term" value="F:metal ion binding"/>
    <property type="evidence" value="ECO:0007669"/>
    <property type="project" value="UniProtKB-KW"/>
</dbReference>
<dbReference type="SUPFAM" id="SSF53098">
    <property type="entry name" value="Ribonuclease H-like"/>
    <property type="match status" value="1"/>
</dbReference>
<dbReference type="GO" id="GO:0004519">
    <property type="term" value="F:endonuclease activity"/>
    <property type="evidence" value="ECO:0007669"/>
    <property type="project" value="UniProtKB-KW"/>
</dbReference>
<proteinExistence type="predicted"/>
<feature type="compositionally biased region" description="Low complexity" evidence="15">
    <location>
        <begin position="250"/>
        <end position="264"/>
    </location>
</feature>
<evidence type="ECO:0000256" key="1">
    <source>
        <dbReference type="ARBA" id="ARBA00022578"/>
    </source>
</evidence>
<name>A0A4S4L6B4_9AGAM</name>
<keyword evidence="7" id="KW-0460">Magnesium</keyword>
<dbReference type="GO" id="GO:0015074">
    <property type="term" value="P:DNA integration"/>
    <property type="evidence" value="ECO:0007669"/>
    <property type="project" value="UniProtKB-KW"/>
</dbReference>
<dbReference type="InterPro" id="IPR039537">
    <property type="entry name" value="Retrotran_Ty1/copia-like"/>
</dbReference>
<evidence type="ECO:0000256" key="12">
    <source>
        <dbReference type="ARBA" id="ARBA00023172"/>
    </source>
</evidence>
<keyword evidence="10" id="KW-0695">RNA-directed DNA polymerase</keyword>
<evidence type="ECO:0000313" key="17">
    <source>
        <dbReference type="EMBL" id="THH06857.1"/>
    </source>
</evidence>
<evidence type="ECO:0000256" key="14">
    <source>
        <dbReference type="ARBA" id="ARBA00049244"/>
    </source>
</evidence>
<dbReference type="InterPro" id="IPR036397">
    <property type="entry name" value="RNaseH_sf"/>
</dbReference>
<dbReference type="GO" id="GO:0003723">
    <property type="term" value="F:RNA binding"/>
    <property type="evidence" value="ECO:0007669"/>
    <property type="project" value="UniProtKB-KW"/>
</dbReference>
<evidence type="ECO:0000256" key="4">
    <source>
        <dbReference type="ARBA" id="ARBA00022723"/>
    </source>
</evidence>
<dbReference type="OrthoDB" id="2713924at2759"/>
<keyword evidence="18" id="KW-1185">Reference proteome</keyword>
<evidence type="ECO:0000256" key="5">
    <source>
        <dbReference type="ARBA" id="ARBA00022759"/>
    </source>
</evidence>
<dbReference type="GO" id="GO:0003964">
    <property type="term" value="F:RNA-directed DNA polymerase activity"/>
    <property type="evidence" value="ECO:0007669"/>
    <property type="project" value="UniProtKB-KW"/>
</dbReference>
<keyword evidence="8" id="KW-0694">RNA-binding</keyword>
<keyword evidence="11" id="KW-0808">Transferase</keyword>
<comment type="catalytic activity">
    <reaction evidence="14">
        <text>DNA(n) + a 2'-deoxyribonucleoside 5'-triphosphate = DNA(n+1) + diphosphate</text>
        <dbReference type="Rhea" id="RHEA:22508"/>
        <dbReference type="Rhea" id="RHEA-COMP:17339"/>
        <dbReference type="Rhea" id="RHEA-COMP:17340"/>
        <dbReference type="ChEBI" id="CHEBI:33019"/>
        <dbReference type="ChEBI" id="CHEBI:61560"/>
        <dbReference type="ChEBI" id="CHEBI:173112"/>
        <dbReference type="EC" id="2.7.7.7"/>
    </reaction>
</comment>
<accession>A0A4S4L6B4</accession>
<keyword evidence="2" id="KW-0548">Nucleotidyltransferase</keyword>
<dbReference type="InterPro" id="IPR025724">
    <property type="entry name" value="GAG-pre-integrase_dom"/>
</dbReference>
<keyword evidence="3" id="KW-0540">Nuclease</keyword>
<dbReference type="Proteomes" id="UP000310158">
    <property type="component" value="Unassembled WGS sequence"/>
</dbReference>
<feature type="domain" description="Integrase catalytic" evidence="16">
    <location>
        <begin position="572"/>
        <end position="730"/>
    </location>
</feature>
<feature type="compositionally biased region" description="Low complexity" evidence="15">
    <location>
        <begin position="309"/>
        <end position="330"/>
    </location>
</feature>
<sequence>MSLPHSVSIPDDDDFTPMQATICQTAPTVIPTCRLPQLAQALDLIPTTSICIDPEPEGSVSPIVEGGIKVAYPIANCPVSFWGLPPLTNDNYNTWAKDCLTRVELLTYGALITTDRDDFGTLNSRQAYIWDRTDLMVKNLILSRLTHPVRRRMEHLNRNYTTARSLWLAIRDEFIDKGIIAQNGNLTCESLAIVIGLQALSAHYPDVRQTIQTVGDFSITSFRRHLEALDESRTKQSGKYSRGRSQFLDSTVTTATTGTSGNNNKPRGPPPTCAHCGGHHISANCWATFGKPPEAVLRDRKCHAGNSSATAAATPAAPDNATRAPATPTTSDGAFIESAAVALTQEELDYFLCTVIPSSSLPTEHCSVDWTVYGPNCDVAAPLVMDAPYFFDSGFSCHISPSHDDLTNFTSISPRQGSLRLRLGKGRIFVLPDVLFIPGASIRLISVGRLCNMGDKYSVQFDDQQCFVRHKTGSQKLVTTGNCTANNLYHLNGTPTPTSLLPSIAASASAADLDTWHRRLSHVNVQSIMHMARHGLASGMPTDFSSLPPTCDHCILAKQTKNPLPKVRQGHRATRPLGIIFADIIGPEAVAARSGQCFSLNLICDFSRMSFCYSLCHKSDSLPTFRHWRAMVEKQLGSEVSIFRTDNGGEFTANEFERYLADDEIVHQVSVPYTSAHMGEVKRAHRMLMDRTRAILSDLCLPPSLWAECLATVCYLKNRTPTRALSLKTP</sequence>
<evidence type="ECO:0000256" key="6">
    <source>
        <dbReference type="ARBA" id="ARBA00022801"/>
    </source>
</evidence>
<keyword evidence="11" id="KW-0239">DNA-directed DNA polymerase</keyword>
<dbReference type="GO" id="GO:0016787">
    <property type="term" value="F:hydrolase activity"/>
    <property type="evidence" value="ECO:0007669"/>
    <property type="project" value="UniProtKB-KW"/>
</dbReference>
<evidence type="ECO:0000256" key="8">
    <source>
        <dbReference type="ARBA" id="ARBA00022884"/>
    </source>
</evidence>
<dbReference type="PANTHER" id="PTHR42648">
    <property type="entry name" value="TRANSPOSASE, PUTATIVE-RELATED"/>
    <property type="match status" value="1"/>
</dbReference>
<evidence type="ECO:0000256" key="3">
    <source>
        <dbReference type="ARBA" id="ARBA00022722"/>
    </source>
</evidence>
<dbReference type="AlphaFoldDB" id="A0A4S4L6B4"/>
<keyword evidence="4" id="KW-0479">Metal-binding</keyword>
<evidence type="ECO:0000259" key="16">
    <source>
        <dbReference type="PROSITE" id="PS50994"/>
    </source>
</evidence>
<dbReference type="PROSITE" id="PS50994">
    <property type="entry name" value="INTEGRASE"/>
    <property type="match status" value="1"/>
</dbReference>
<evidence type="ECO:0000256" key="9">
    <source>
        <dbReference type="ARBA" id="ARBA00022908"/>
    </source>
</evidence>
<dbReference type="Pfam" id="PF00665">
    <property type="entry name" value="rve"/>
    <property type="match status" value="1"/>
</dbReference>
<dbReference type="GO" id="GO:0032196">
    <property type="term" value="P:transposition"/>
    <property type="evidence" value="ECO:0007669"/>
    <property type="project" value="UniProtKB-KW"/>
</dbReference>
<comment type="caution">
    <text evidence="17">The sequence shown here is derived from an EMBL/GenBank/DDBJ whole genome shotgun (WGS) entry which is preliminary data.</text>
</comment>
<keyword evidence="5" id="KW-0255">Endonuclease</keyword>
<dbReference type="GO" id="GO:0005634">
    <property type="term" value="C:nucleus"/>
    <property type="evidence" value="ECO:0007669"/>
    <property type="project" value="UniProtKB-ARBA"/>
</dbReference>
<keyword evidence="12" id="KW-0233">DNA recombination</keyword>
<keyword evidence="6" id="KW-0378">Hydrolase</keyword>
<gene>
    <name evidence="17" type="ORF">EW146_g9486</name>
</gene>
<dbReference type="GO" id="GO:0003887">
    <property type="term" value="F:DNA-directed DNA polymerase activity"/>
    <property type="evidence" value="ECO:0007669"/>
    <property type="project" value="UniProtKB-KW"/>
</dbReference>
<evidence type="ECO:0000256" key="11">
    <source>
        <dbReference type="ARBA" id="ARBA00022932"/>
    </source>
</evidence>
<dbReference type="PANTHER" id="PTHR42648:SF11">
    <property type="entry name" value="TRANSPOSON TY4-P GAG-POL POLYPROTEIN"/>
    <property type="match status" value="1"/>
</dbReference>
<evidence type="ECO:0000256" key="13">
    <source>
        <dbReference type="ARBA" id="ARBA00048173"/>
    </source>
</evidence>
<evidence type="ECO:0000256" key="7">
    <source>
        <dbReference type="ARBA" id="ARBA00022842"/>
    </source>
</evidence>
<keyword evidence="9" id="KW-0229">DNA integration</keyword>
<dbReference type="GO" id="GO:0006310">
    <property type="term" value="P:DNA recombination"/>
    <property type="evidence" value="ECO:0007669"/>
    <property type="project" value="UniProtKB-KW"/>
</dbReference>
<evidence type="ECO:0000313" key="18">
    <source>
        <dbReference type="Proteomes" id="UP000310158"/>
    </source>
</evidence>
<comment type="catalytic activity">
    <reaction evidence="13">
        <text>DNA(n) + a 2'-deoxyribonucleoside 5'-triphosphate = DNA(n+1) + diphosphate</text>
        <dbReference type="Rhea" id="RHEA:22508"/>
        <dbReference type="Rhea" id="RHEA-COMP:17339"/>
        <dbReference type="Rhea" id="RHEA-COMP:17340"/>
        <dbReference type="ChEBI" id="CHEBI:33019"/>
        <dbReference type="ChEBI" id="CHEBI:61560"/>
        <dbReference type="ChEBI" id="CHEBI:173112"/>
        <dbReference type="EC" id="2.7.7.49"/>
    </reaction>
</comment>
<evidence type="ECO:0000256" key="2">
    <source>
        <dbReference type="ARBA" id="ARBA00022695"/>
    </source>
</evidence>
<dbReference type="Gene3D" id="3.30.420.10">
    <property type="entry name" value="Ribonuclease H-like superfamily/Ribonuclease H"/>
    <property type="match status" value="1"/>
</dbReference>
<dbReference type="InterPro" id="IPR001584">
    <property type="entry name" value="Integrase_cat-core"/>
</dbReference>
<dbReference type="Pfam" id="PF13976">
    <property type="entry name" value="gag_pre-integrs"/>
    <property type="match status" value="1"/>
</dbReference>
<feature type="region of interest" description="Disordered" evidence="15">
    <location>
        <begin position="308"/>
        <end position="330"/>
    </location>
</feature>
<feature type="region of interest" description="Disordered" evidence="15">
    <location>
        <begin position="230"/>
        <end position="268"/>
    </location>
</feature>
<dbReference type="EMBL" id="SGPL01000836">
    <property type="protein sequence ID" value="THH06857.1"/>
    <property type="molecule type" value="Genomic_DNA"/>
</dbReference>
<reference evidence="17 18" key="1">
    <citation type="submission" date="2019-02" db="EMBL/GenBank/DDBJ databases">
        <title>Genome sequencing of the rare red list fungi Bondarzewia mesenterica.</title>
        <authorList>
            <person name="Buettner E."/>
            <person name="Kellner H."/>
        </authorList>
    </citation>
    <scope>NUCLEOTIDE SEQUENCE [LARGE SCALE GENOMIC DNA]</scope>
    <source>
        <strain evidence="17 18">DSM 108281</strain>
    </source>
</reference>
<keyword evidence="1" id="KW-0815">Transposition</keyword>
<dbReference type="InterPro" id="IPR012337">
    <property type="entry name" value="RNaseH-like_sf"/>
</dbReference>
<feature type="compositionally biased region" description="Polar residues" evidence="15">
    <location>
        <begin position="235"/>
        <end position="249"/>
    </location>
</feature>
<protein>
    <recommendedName>
        <fullName evidence="16">Integrase catalytic domain-containing protein</fullName>
    </recommendedName>
</protein>
<organism evidence="17 18">
    <name type="scientific">Bondarzewia mesenterica</name>
    <dbReference type="NCBI Taxonomy" id="1095465"/>
    <lineage>
        <taxon>Eukaryota</taxon>
        <taxon>Fungi</taxon>
        <taxon>Dikarya</taxon>
        <taxon>Basidiomycota</taxon>
        <taxon>Agaricomycotina</taxon>
        <taxon>Agaricomycetes</taxon>
        <taxon>Russulales</taxon>
        <taxon>Bondarzewiaceae</taxon>
        <taxon>Bondarzewia</taxon>
    </lineage>
</organism>
<evidence type="ECO:0000256" key="15">
    <source>
        <dbReference type="SAM" id="MobiDB-lite"/>
    </source>
</evidence>